<organism evidence="2 3">
    <name type="scientific">Colletotrichum cuscutae</name>
    <dbReference type="NCBI Taxonomy" id="1209917"/>
    <lineage>
        <taxon>Eukaryota</taxon>
        <taxon>Fungi</taxon>
        <taxon>Dikarya</taxon>
        <taxon>Ascomycota</taxon>
        <taxon>Pezizomycotina</taxon>
        <taxon>Sordariomycetes</taxon>
        <taxon>Hypocreomycetidae</taxon>
        <taxon>Glomerellales</taxon>
        <taxon>Glomerellaceae</taxon>
        <taxon>Colletotrichum</taxon>
        <taxon>Colletotrichum acutatum species complex</taxon>
    </lineage>
</organism>
<reference evidence="2" key="1">
    <citation type="submission" date="2016-11" db="EMBL/GenBank/DDBJ databases">
        <title>The genome sequence of Colletotrichum cuscutae.</title>
        <authorList>
            <person name="Baroncelli R."/>
        </authorList>
    </citation>
    <scope>NUCLEOTIDE SEQUENCE</scope>
    <source>
        <strain evidence="2">IMI 304802</strain>
    </source>
</reference>
<dbReference type="Proteomes" id="UP001239213">
    <property type="component" value="Unassembled WGS sequence"/>
</dbReference>
<feature type="compositionally biased region" description="Polar residues" evidence="1">
    <location>
        <begin position="12"/>
        <end position="25"/>
    </location>
</feature>
<evidence type="ECO:0000256" key="1">
    <source>
        <dbReference type="SAM" id="MobiDB-lite"/>
    </source>
</evidence>
<accession>A0AAI9XYI6</accession>
<comment type="caution">
    <text evidence="2">The sequence shown here is derived from an EMBL/GenBank/DDBJ whole genome shotgun (WGS) entry which is preliminary data.</text>
</comment>
<evidence type="ECO:0000313" key="3">
    <source>
        <dbReference type="Proteomes" id="UP001239213"/>
    </source>
</evidence>
<dbReference type="EMBL" id="MPDP01000262">
    <property type="protein sequence ID" value="KAK1465517.1"/>
    <property type="molecule type" value="Genomic_DNA"/>
</dbReference>
<sequence>MHLKLSRCDAPQASQHPATRPESSSPFPPKNPIFEDAPPSSSPQSAHRSTRCQSSLFLLVRPLSLFSAWPRLRPARSCTGTCLAQLVPHRTSTSTPTYYSYPGTAAAAATTTTAGVCYAPLGDPSIFLSFVSCPPLFFSFNLFSTLTCSTQNTLLYLTSGPQHSISSSYYILPTRPSFSKRSIPPRQRGATAQPFLRLDPSAGFDRFVDTLFAITIRKVFHLTTPTTHACDNLTVFSWFRDDRGV</sequence>
<dbReference type="AlphaFoldDB" id="A0AAI9XYI6"/>
<keyword evidence="3" id="KW-1185">Reference proteome</keyword>
<gene>
    <name evidence="2" type="ORF">CCUS01_07635</name>
</gene>
<proteinExistence type="predicted"/>
<evidence type="ECO:0000313" key="2">
    <source>
        <dbReference type="EMBL" id="KAK1465517.1"/>
    </source>
</evidence>
<name>A0AAI9XYI6_9PEZI</name>
<feature type="region of interest" description="Disordered" evidence="1">
    <location>
        <begin position="1"/>
        <end position="47"/>
    </location>
</feature>
<protein>
    <submittedName>
        <fullName evidence="2">Uncharacterized protein</fullName>
    </submittedName>
</protein>